<evidence type="ECO:0000313" key="2">
    <source>
        <dbReference type="Proteomes" id="UP000441585"/>
    </source>
</evidence>
<evidence type="ECO:0008006" key="3">
    <source>
        <dbReference type="Google" id="ProtNLM"/>
    </source>
</evidence>
<dbReference type="Proteomes" id="UP000441585">
    <property type="component" value="Unassembled WGS sequence"/>
</dbReference>
<name>A0A6I2M6E9_9BACI</name>
<reference evidence="1 2" key="1">
    <citation type="submission" date="2019-11" db="EMBL/GenBank/DDBJ databases">
        <title>Bacillus idriensis genome.</title>
        <authorList>
            <person name="Konopka E.N."/>
            <person name="Newman J.D."/>
        </authorList>
    </citation>
    <scope>NUCLEOTIDE SEQUENCE [LARGE SCALE GENOMIC DNA]</scope>
    <source>
        <strain evidence="1 2">DSM 19097</strain>
    </source>
</reference>
<evidence type="ECO:0000313" key="1">
    <source>
        <dbReference type="EMBL" id="MRX53785.1"/>
    </source>
</evidence>
<protein>
    <recommendedName>
        <fullName evidence="3">Small, acid-soluble spore protein N</fullName>
    </recommendedName>
</protein>
<comment type="caution">
    <text evidence="1">The sequence shown here is derived from an EMBL/GenBank/DDBJ whole genome shotgun (WGS) entry which is preliminary data.</text>
</comment>
<gene>
    <name evidence="1" type="ORF">GJU41_07345</name>
</gene>
<accession>A0A6I2M6E9</accession>
<organism evidence="1 2">
    <name type="scientific">Metabacillus idriensis</name>
    <dbReference type="NCBI Taxonomy" id="324768"/>
    <lineage>
        <taxon>Bacteria</taxon>
        <taxon>Bacillati</taxon>
        <taxon>Bacillota</taxon>
        <taxon>Bacilli</taxon>
        <taxon>Bacillales</taxon>
        <taxon>Bacillaceae</taxon>
        <taxon>Metabacillus</taxon>
    </lineage>
</organism>
<proteinExistence type="predicted"/>
<sequence>MPYHKNKQQAFQAAQQGTAQAENIYQQLSEDSSDYGIQLSHLREEVNEAYEQINNALEVASETQRATLEQYRKDLSRIVAEVNIEEQ</sequence>
<keyword evidence="2" id="KW-1185">Reference proteome</keyword>
<dbReference type="RefSeq" id="WP_070877356.1">
    <property type="nucleotide sequence ID" value="NZ_CAJGAA010000001.1"/>
</dbReference>
<dbReference type="AlphaFoldDB" id="A0A6I2M6E9"/>
<dbReference type="EMBL" id="WKKF01000001">
    <property type="protein sequence ID" value="MRX53785.1"/>
    <property type="molecule type" value="Genomic_DNA"/>
</dbReference>